<evidence type="ECO:0000313" key="2">
    <source>
        <dbReference type="Proteomes" id="UP000191931"/>
    </source>
</evidence>
<name>A0A1W1H6Y6_9BACT</name>
<dbReference type="EMBL" id="FWEV01000031">
    <property type="protein sequence ID" value="SLM28145.1"/>
    <property type="molecule type" value="Genomic_DNA"/>
</dbReference>
<dbReference type="STRING" id="1246637.MTBBW1_1260067"/>
<keyword evidence="2" id="KW-1185">Reference proteome</keyword>
<dbReference type="AlphaFoldDB" id="A0A1W1H6Y6"/>
<reference evidence="1 2" key="1">
    <citation type="submission" date="2017-03" db="EMBL/GenBank/DDBJ databases">
        <authorList>
            <person name="Afonso C.L."/>
            <person name="Miller P.J."/>
            <person name="Scott M.A."/>
            <person name="Spackman E."/>
            <person name="Goraichik I."/>
            <person name="Dimitrov K.M."/>
            <person name="Suarez D.L."/>
            <person name="Swayne D.E."/>
        </authorList>
    </citation>
    <scope>NUCLEOTIDE SEQUENCE [LARGE SCALE GENOMIC DNA]</scope>
    <source>
        <strain evidence="1">PRJEB14757</strain>
    </source>
</reference>
<proteinExistence type="predicted"/>
<dbReference type="SUPFAM" id="SSF48371">
    <property type="entry name" value="ARM repeat"/>
    <property type="match status" value="1"/>
</dbReference>
<dbReference type="RefSeq" id="WP_080804504.1">
    <property type="nucleotide sequence ID" value="NZ_LT828547.1"/>
</dbReference>
<dbReference type="InterPro" id="IPR054701">
    <property type="entry name" value="DVU0298-like"/>
</dbReference>
<organism evidence="1 2">
    <name type="scientific">Desulfamplus magnetovallimortis</name>
    <dbReference type="NCBI Taxonomy" id="1246637"/>
    <lineage>
        <taxon>Bacteria</taxon>
        <taxon>Pseudomonadati</taxon>
        <taxon>Thermodesulfobacteriota</taxon>
        <taxon>Desulfobacteria</taxon>
        <taxon>Desulfobacterales</taxon>
        <taxon>Desulfobacteraceae</taxon>
        <taxon>Desulfamplus</taxon>
    </lineage>
</organism>
<dbReference type="OrthoDB" id="5430983at2"/>
<evidence type="ECO:0000313" key="1">
    <source>
        <dbReference type="EMBL" id="SLM28145.1"/>
    </source>
</evidence>
<evidence type="ECO:0008006" key="3">
    <source>
        <dbReference type="Google" id="ProtNLM"/>
    </source>
</evidence>
<dbReference type="Proteomes" id="UP000191931">
    <property type="component" value="Unassembled WGS sequence"/>
</dbReference>
<accession>A0A1W1H6Y6</accession>
<dbReference type="NCBIfam" id="NF045662">
    <property type="entry name" value="DVU0298_fam"/>
    <property type="match status" value="1"/>
</dbReference>
<dbReference type="InterPro" id="IPR016024">
    <property type="entry name" value="ARM-type_fold"/>
</dbReference>
<gene>
    <name evidence="1" type="ORF">MTBBW1_1260067</name>
</gene>
<sequence length="148" mass="17158">MRKLKQKVYDLLTMKDEEISLENIVNIPGRQVVNPLFSFIQHSNESIKWRAVKAMGRVVNRMADNDIESARIIMRRLMWSLNDESGGIGWGAPEAMGEIMAQNSRLAREYRHILFSYVDKNGNYLEYAPLRNGALWAIERLCQSEKQL</sequence>
<protein>
    <recommendedName>
        <fullName evidence="3">HEAT repeat domain-containing protein</fullName>
    </recommendedName>
</protein>